<keyword evidence="7" id="KW-1185">Reference proteome</keyword>
<keyword evidence="3" id="KW-0804">Transcription</keyword>
<evidence type="ECO:0000256" key="4">
    <source>
        <dbReference type="PROSITE-ProRule" id="PRU00335"/>
    </source>
</evidence>
<keyword evidence="1" id="KW-0805">Transcription regulation</keyword>
<keyword evidence="2 4" id="KW-0238">DNA-binding</keyword>
<organism evidence="6 7">
    <name type="scientific">Hymenobacter jejuensis</name>
    <dbReference type="NCBI Taxonomy" id="2502781"/>
    <lineage>
        <taxon>Bacteria</taxon>
        <taxon>Pseudomonadati</taxon>
        <taxon>Bacteroidota</taxon>
        <taxon>Cytophagia</taxon>
        <taxon>Cytophagales</taxon>
        <taxon>Hymenobacteraceae</taxon>
        <taxon>Hymenobacter</taxon>
    </lineage>
</organism>
<dbReference type="OrthoDB" id="9789566at2"/>
<dbReference type="InterPro" id="IPR050109">
    <property type="entry name" value="HTH-type_TetR-like_transc_reg"/>
</dbReference>
<protein>
    <submittedName>
        <fullName evidence="6">TetR/AcrR family transcriptional regulator</fullName>
    </submittedName>
</protein>
<dbReference type="InterPro" id="IPR001647">
    <property type="entry name" value="HTH_TetR"/>
</dbReference>
<dbReference type="PROSITE" id="PS50977">
    <property type="entry name" value="HTH_TETR_2"/>
    <property type="match status" value="1"/>
</dbReference>
<dbReference type="PRINTS" id="PR00455">
    <property type="entry name" value="HTHTETR"/>
</dbReference>
<dbReference type="InterPro" id="IPR023772">
    <property type="entry name" value="DNA-bd_HTH_TetR-type_CS"/>
</dbReference>
<accession>A0A5B8A593</accession>
<feature type="domain" description="HTH tetR-type" evidence="5">
    <location>
        <begin position="1"/>
        <end position="61"/>
    </location>
</feature>
<feature type="DNA-binding region" description="H-T-H motif" evidence="4">
    <location>
        <begin position="24"/>
        <end position="43"/>
    </location>
</feature>
<dbReference type="AlphaFoldDB" id="A0A5B8A593"/>
<dbReference type="EMBL" id="CP040896">
    <property type="protein sequence ID" value="QDA62379.1"/>
    <property type="molecule type" value="Genomic_DNA"/>
</dbReference>
<dbReference type="Proteomes" id="UP000305398">
    <property type="component" value="Chromosome"/>
</dbReference>
<dbReference type="GO" id="GO:0003700">
    <property type="term" value="F:DNA-binding transcription factor activity"/>
    <property type="evidence" value="ECO:0007669"/>
    <property type="project" value="TreeGrafter"/>
</dbReference>
<sequence>MSRKQLIAQTALRLFADRGYEQVSTQLLAKEAGVSEALIFKHFGTKEQLLLSIITTGYQRVVEQVRGRLTEEDALAFVHNMIDLPYELVQKEPAFWKLQARLTEVEFARKQHARFLQPLPALLQKAFEQLGYAQPEQESHLLLLLVETLWKVQAANPQEQMQDMLEFIKTKYGRQK</sequence>
<dbReference type="Pfam" id="PF00440">
    <property type="entry name" value="TetR_N"/>
    <property type="match status" value="1"/>
</dbReference>
<evidence type="ECO:0000313" key="7">
    <source>
        <dbReference type="Proteomes" id="UP000305398"/>
    </source>
</evidence>
<evidence type="ECO:0000259" key="5">
    <source>
        <dbReference type="PROSITE" id="PS50977"/>
    </source>
</evidence>
<evidence type="ECO:0000313" key="6">
    <source>
        <dbReference type="EMBL" id="QDA62379.1"/>
    </source>
</evidence>
<dbReference type="KEGG" id="hyj:FHG12_20785"/>
<dbReference type="InterPro" id="IPR009057">
    <property type="entry name" value="Homeodomain-like_sf"/>
</dbReference>
<dbReference type="PANTHER" id="PTHR30055">
    <property type="entry name" value="HTH-TYPE TRANSCRIPTIONAL REGULATOR RUTR"/>
    <property type="match status" value="1"/>
</dbReference>
<dbReference type="Gene3D" id="1.10.357.10">
    <property type="entry name" value="Tetracycline Repressor, domain 2"/>
    <property type="match status" value="1"/>
</dbReference>
<gene>
    <name evidence="6" type="ORF">FHG12_20785</name>
</gene>
<evidence type="ECO:0000256" key="2">
    <source>
        <dbReference type="ARBA" id="ARBA00023125"/>
    </source>
</evidence>
<dbReference type="GO" id="GO:0000976">
    <property type="term" value="F:transcription cis-regulatory region binding"/>
    <property type="evidence" value="ECO:0007669"/>
    <property type="project" value="TreeGrafter"/>
</dbReference>
<dbReference type="SUPFAM" id="SSF46689">
    <property type="entry name" value="Homeodomain-like"/>
    <property type="match status" value="1"/>
</dbReference>
<evidence type="ECO:0000256" key="3">
    <source>
        <dbReference type="ARBA" id="ARBA00023163"/>
    </source>
</evidence>
<dbReference type="RefSeq" id="WP_139517610.1">
    <property type="nucleotide sequence ID" value="NZ_CP040896.1"/>
</dbReference>
<dbReference type="PROSITE" id="PS01081">
    <property type="entry name" value="HTH_TETR_1"/>
    <property type="match status" value="1"/>
</dbReference>
<name>A0A5B8A593_9BACT</name>
<reference evidence="6 7" key="1">
    <citation type="submission" date="2019-06" db="EMBL/GenBank/DDBJ databases">
        <authorList>
            <person name="Srinivasan S."/>
        </authorList>
    </citation>
    <scope>NUCLEOTIDE SEQUENCE [LARGE SCALE GENOMIC DNA]</scope>
    <source>
        <strain evidence="6 7">17J68-5</strain>
    </source>
</reference>
<dbReference type="PANTHER" id="PTHR30055:SF234">
    <property type="entry name" value="HTH-TYPE TRANSCRIPTIONAL REGULATOR BETI"/>
    <property type="match status" value="1"/>
</dbReference>
<evidence type="ECO:0000256" key="1">
    <source>
        <dbReference type="ARBA" id="ARBA00023015"/>
    </source>
</evidence>
<proteinExistence type="predicted"/>